<accession>A0A1G6WBA8</accession>
<dbReference type="EMBL" id="FNAH01000002">
    <property type="protein sequence ID" value="SDD62336.1"/>
    <property type="molecule type" value="Genomic_DNA"/>
</dbReference>
<protein>
    <recommendedName>
        <fullName evidence="3">DUF1127 domain-containing protein</fullName>
    </recommendedName>
</protein>
<name>A0A1G6WBA8_9RHOB</name>
<dbReference type="STRING" id="591205.SAMN05421538_10271"/>
<reference evidence="1 2" key="1">
    <citation type="submission" date="2016-10" db="EMBL/GenBank/DDBJ databases">
        <authorList>
            <person name="de Groot N.N."/>
        </authorList>
    </citation>
    <scope>NUCLEOTIDE SEQUENCE [LARGE SCALE GENOMIC DNA]</scope>
    <source>
        <strain evidence="1 2">DSM 22220</strain>
    </source>
</reference>
<keyword evidence="2" id="KW-1185">Reference proteome</keyword>
<gene>
    <name evidence="1" type="ORF">SAMN05421538_10271</name>
</gene>
<proteinExistence type="predicted"/>
<organism evidence="1 2">
    <name type="scientific">Paracoccus isoporae</name>
    <dbReference type="NCBI Taxonomy" id="591205"/>
    <lineage>
        <taxon>Bacteria</taxon>
        <taxon>Pseudomonadati</taxon>
        <taxon>Pseudomonadota</taxon>
        <taxon>Alphaproteobacteria</taxon>
        <taxon>Rhodobacterales</taxon>
        <taxon>Paracoccaceae</taxon>
        <taxon>Paracoccus</taxon>
    </lineage>
</organism>
<evidence type="ECO:0000313" key="1">
    <source>
        <dbReference type="EMBL" id="SDD62336.1"/>
    </source>
</evidence>
<evidence type="ECO:0008006" key="3">
    <source>
        <dbReference type="Google" id="ProtNLM"/>
    </source>
</evidence>
<dbReference type="OrthoDB" id="7867799at2"/>
<dbReference type="AlphaFoldDB" id="A0A1G6WBA8"/>
<evidence type="ECO:0000313" key="2">
    <source>
        <dbReference type="Proteomes" id="UP000199344"/>
    </source>
</evidence>
<sequence>MTDQTSNVTITFSDRLGALLSRIGRSFERLAEAQSRSKEVEALYAKSDAELARLGIRRDQIPQYVFRDRAWM</sequence>
<dbReference type="RefSeq" id="WP_090521123.1">
    <property type="nucleotide sequence ID" value="NZ_FNAH01000002.1"/>
</dbReference>
<dbReference type="Proteomes" id="UP000199344">
    <property type="component" value="Unassembled WGS sequence"/>
</dbReference>